<keyword evidence="2" id="KW-1185">Reference proteome</keyword>
<dbReference type="RefSeq" id="WP_354488812.1">
    <property type="nucleotide sequence ID" value="NZ_JBEPMC010000002.1"/>
</dbReference>
<comment type="caution">
    <text evidence="1">The sequence shown here is derived from an EMBL/GenBank/DDBJ whole genome shotgun (WGS) entry which is preliminary data.</text>
</comment>
<proteinExistence type="predicted"/>
<evidence type="ECO:0000313" key="2">
    <source>
        <dbReference type="Proteomes" id="UP001549204"/>
    </source>
</evidence>
<sequence>MGLLTDAPEPIRDAFKAWTEGSLTGSELREHIDQLALTDPAVKSFRESKLSALDGSNDVEWRALL</sequence>
<reference evidence="1 2" key="1">
    <citation type="submission" date="2024-06" db="EMBL/GenBank/DDBJ databases">
        <title>Genomic Encyclopedia of Type Strains, Phase IV (KMG-IV): sequencing the most valuable type-strain genomes for metagenomic binning, comparative biology and taxonomic classification.</title>
        <authorList>
            <person name="Goeker M."/>
        </authorList>
    </citation>
    <scope>NUCLEOTIDE SEQUENCE [LARGE SCALE GENOMIC DNA]</scope>
    <source>
        <strain evidence="1 2">DSM 100022</strain>
    </source>
</reference>
<gene>
    <name evidence="1" type="ORF">ABID19_001218</name>
</gene>
<evidence type="ECO:0000313" key="1">
    <source>
        <dbReference type="EMBL" id="MET3578201.1"/>
    </source>
</evidence>
<protein>
    <submittedName>
        <fullName evidence="1">Uncharacterized protein</fullName>
    </submittedName>
</protein>
<dbReference type="EMBL" id="JBEPMC010000002">
    <property type="protein sequence ID" value="MET3578201.1"/>
    <property type="molecule type" value="Genomic_DNA"/>
</dbReference>
<dbReference type="Proteomes" id="UP001549204">
    <property type="component" value="Unassembled WGS sequence"/>
</dbReference>
<name>A0ABV2GIT2_9HYPH</name>
<organism evidence="1 2">
    <name type="scientific">Mesorhizobium robiniae</name>
    <dbReference type="NCBI Taxonomy" id="559315"/>
    <lineage>
        <taxon>Bacteria</taxon>
        <taxon>Pseudomonadati</taxon>
        <taxon>Pseudomonadota</taxon>
        <taxon>Alphaproteobacteria</taxon>
        <taxon>Hyphomicrobiales</taxon>
        <taxon>Phyllobacteriaceae</taxon>
        <taxon>Mesorhizobium</taxon>
    </lineage>
</organism>
<accession>A0ABV2GIT2</accession>